<comment type="catalytic activity">
    <reaction evidence="12">
        <text>Couples ATP hydrolysis with the unwinding of duplex DNA by translocating in the 3'-5' direction.</text>
        <dbReference type="EC" id="5.6.2.4"/>
    </reaction>
</comment>
<feature type="binding site" evidence="12">
    <location>
        <position position="493"/>
    </location>
    <ligand>
        <name>Zn(2+)</name>
        <dbReference type="ChEBI" id="CHEBI:29105"/>
        <label>1</label>
    </ligand>
</feature>
<dbReference type="Proteomes" id="UP000005143">
    <property type="component" value="Unassembled WGS sequence"/>
</dbReference>
<evidence type="ECO:0000313" key="15">
    <source>
        <dbReference type="EMBL" id="EHN12147.1"/>
    </source>
</evidence>
<keyword evidence="1 12" id="KW-0639">Primosome</keyword>
<keyword evidence="3 12" id="KW-0479">Metal-binding</keyword>
<dbReference type="GO" id="GO:0006302">
    <property type="term" value="P:double-strand break repair"/>
    <property type="evidence" value="ECO:0007669"/>
    <property type="project" value="InterPro"/>
</dbReference>
<dbReference type="FunFam" id="3.40.50.300:FF:000489">
    <property type="entry name" value="Primosome assembly protein PriA"/>
    <property type="match status" value="1"/>
</dbReference>
<dbReference type="GO" id="GO:1990077">
    <property type="term" value="C:primosome complex"/>
    <property type="evidence" value="ECO:0007669"/>
    <property type="project" value="UniProtKB-UniRule"/>
</dbReference>
<comment type="caution">
    <text evidence="15">The sequence shown here is derived from an EMBL/GenBank/DDBJ whole genome shotgun (WGS) entry which is preliminary data.</text>
</comment>
<dbReference type="GO" id="GO:0016887">
    <property type="term" value="F:ATP hydrolysis activity"/>
    <property type="evidence" value="ECO:0007669"/>
    <property type="project" value="RHEA"/>
</dbReference>
<keyword evidence="5 12" id="KW-0378">Hydrolase</keyword>
<evidence type="ECO:0000256" key="4">
    <source>
        <dbReference type="ARBA" id="ARBA00022741"/>
    </source>
</evidence>
<dbReference type="Pfam" id="PF00271">
    <property type="entry name" value="Helicase_C"/>
    <property type="match status" value="1"/>
</dbReference>
<feature type="binding site" evidence="12">
    <location>
        <position position="530"/>
    </location>
    <ligand>
        <name>Zn(2+)</name>
        <dbReference type="ChEBI" id="CHEBI:29105"/>
        <label>1</label>
    </ligand>
</feature>
<dbReference type="InterPro" id="IPR041222">
    <property type="entry name" value="PriA_3primeBD"/>
</dbReference>
<dbReference type="InterPro" id="IPR001650">
    <property type="entry name" value="Helicase_C-like"/>
</dbReference>
<dbReference type="SUPFAM" id="SSF52540">
    <property type="entry name" value="P-loop containing nucleoside triphosphate hydrolases"/>
    <property type="match status" value="2"/>
</dbReference>
<comment type="catalytic activity">
    <reaction evidence="11 12">
        <text>ATP + H2O = ADP + phosphate + H(+)</text>
        <dbReference type="Rhea" id="RHEA:13065"/>
        <dbReference type="ChEBI" id="CHEBI:15377"/>
        <dbReference type="ChEBI" id="CHEBI:15378"/>
        <dbReference type="ChEBI" id="CHEBI:30616"/>
        <dbReference type="ChEBI" id="CHEBI:43474"/>
        <dbReference type="ChEBI" id="CHEBI:456216"/>
        <dbReference type="EC" id="5.6.2.4"/>
    </reaction>
</comment>
<evidence type="ECO:0000256" key="5">
    <source>
        <dbReference type="ARBA" id="ARBA00022801"/>
    </source>
</evidence>
<keyword evidence="9 12" id="KW-0238">DNA-binding</keyword>
<dbReference type="PANTHER" id="PTHR30580:SF0">
    <property type="entry name" value="PRIMOSOMAL PROTEIN N"/>
    <property type="match status" value="1"/>
</dbReference>
<evidence type="ECO:0000256" key="2">
    <source>
        <dbReference type="ARBA" id="ARBA00022705"/>
    </source>
</evidence>
<evidence type="ECO:0000256" key="7">
    <source>
        <dbReference type="ARBA" id="ARBA00022833"/>
    </source>
</evidence>
<name>H0E2C7_9ACTN</name>
<evidence type="ECO:0000256" key="13">
    <source>
        <dbReference type="SAM" id="MobiDB-lite"/>
    </source>
</evidence>
<keyword evidence="7 12" id="KW-0862">Zinc</keyword>
<feature type="binding site" evidence="12">
    <location>
        <position position="499"/>
    </location>
    <ligand>
        <name>Zn(2+)</name>
        <dbReference type="ChEBI" id="CHEBI:29105"/>
        <label>2</label>
    </ligand>
</feature>
<dbReference type="HAMAP" id="MF_00983">
    <property type="entry name" value="PriA"/>
    <property type="match status" value="1"/>
</dbReference>
<keyword evidence="10 12" id="KW-0413">Isomerase</keyword>
<dbReference type="Pfam" id="PF17764">
    <property type="entry name" value="PriA_3primeBD"/>
    <property type="match status" value="1"/>
</dbReference>
<keyword evidence="16" id="KW-1185">Reference proteome</keyword>
<evidence type="ECO:0000256" key="6">
    <source>
        <dbReference type="ARBA" id="ARBA00022806"/>
    </source>
</evidence>
<gene>
    <name evidence="12" type="primary">priA</name>
    <name evidence="15" type="ORF">PAI11_09400</name>
</gene>
<keyword evidence="6 12" id="KW-0347">Helicase</keyword>
<feature type="region of interest" description="Disordered" evidence="13">
    <location>
        <begin position="1"/>
        <end position="36"/>
    </location>
</feature>
<feature type="binding site" evidence="12">
    <location>
        <position position="502"/>
    </location>
    <ligand>
        <name>Zn(2+)</name>
        <dbReference type="ChEBI" id="CHEBI:29105"/>
        <label>2</label>
    </ligand>
</feature>
<dbReference type="EMBL" id="AGUD01000043">
    <property type="protein sequence ID" value="EHN12147.1"/>
    <property type="molecule type" value="Genomic_DNA"/>
</dbReference>
<evidence type="ECO:0000256" key="11">
    <source>
        <dbReference type="ARBA" id="ARBA00048988"/>
    </source>
</evidence>
<reference evidence="15 16" key="1">
    <citation type="journal article" date="2013" name="Biodegradation">
        <title>Quantitative proteomic analysis of ibuprofen-degrading Patulibacter sp. strain I11.</title>
        <authorList>
            <person name="Almeida B."/>
            <person name="Kjeldal H."/>
            <person name="Lolas I."/>
            <person name="Knudsen A.D."/>
            <person name="Carvalho G."/>
            <person name="Nielsen K.L."/>
            <person name="Barreto Crespo M.T."/>
            <person name="Stensballe A."/>
            <person name="Nielsen J.L."/>
        </authorList>
    </citation>
    <scope>NUCLEOTIDE SEQUENCE [LARGE SCALE GENOMIC DNA]</scope>
    <source>
        <strain evidence="15 16">I11</strain>
    </source>
</reference>
<dbReference type="GO" id="GO:0005524">
    <property type="term" value="F:ATP binding"/>
    <property type="evidence" value="ECO:0007669"/>
    <property type="project" value="UniProtKB-UniRule"/>
</dbReference>
<organism evidence="15 16">
    <name type="scientific">Patulibacter medicamentivorans</name>
    <dbReference type="NCBI Taxonomy" id="1097667"/>
    <lineage>
        <taxon>Bacteria</taxon>
        <taxon>Bacillati</taxon>
        <taxon>Actinomycetota</taxon>
        <taxon>Thermoleophilia</taxon>
        <taxon>Solirubrobacterales</taxon>
        <taxon>Patulibacteraceae</taxon>
        <taxon>Patulibacter</taxon>
    </lineage>
</organism>
<dbReference type="InterPro" id="IPR005259">
    <property type="entry name" value="PriA"/>
</dbReference>
<dbReference type="Pfam" id="PF18074">
    <property type="entry name" value="PriA_C"/>
    <property type="match status" value="1"/>
</dbReference>
<keyword evidence="4 12" id="KW-0547">Nucleotide-binding</keyword>
<feature type="domain" description="Helicase ATP-binding" evidence="14">
    <location>
        <begin position="276"/>
        <end position="442"/>
    </location>
</feature>
<feature type="binding site" evidence="12">
    <location>
        <position position="517"/>
    </location>
    <ligand>
        <name>Zn(2+)</name>
        <dbReference type="ChEBI" id="CHEBI:29105"/>
        <label>2</label>
    </ligand>
</feature>
<dbReference type="PATRIC" id="fig|1097667.3.peg.937"/>
<dbReference type="GO" id="GO:0003677">
    <property type="term" value="F:DNA binding"/>
    <property type="evidence" value="ECO:0007669"/>
    <property type="project" value="UniProtKB-UniRule"/>
</dbReference>
<dbReference type="GO" id="GO:0043138">
    <property type="term" value="F:3'-5' DNA helicase activity"/>
    <property type="evidence" value="ECO:0007669"/>
    <property type="project" value="UniProtKB-EC"/>
</dbReference>
<evidence type="ECO:0000256" key="10">
    <source>
        <dbReference type="ARBA" id="ARBA00023235"/>
    </source>
</evidence>
<feature type="binding site" evidence="12">
    <location>
        <position position="533"/>
    </location>
    <ligand>
        <name>Zn(2+)</name>
        <dbReference type="ChEBI" id="CHEBI:29105"/>
        <label>1</label>
    </ligand>
</feature>
<dbReference type="InterPro" id="IPR006935">
    <property type="entry name" value="Helicase/UvrB_N"/>
</dbReference>
<dbReference type="Gene3D" id="3.40.50.300">
    <property type="entry name" value="P-loop containing nucleotide triphosphate hydrolases"/>
    <property type="match status" value="2"/>
</dbReference>
<keyword evidence="2 12" id="KW-0235">DNA replication</keyword>
<dbReference type="GO" id="GO:0008270">
    <property type="term" value="F:zinc ion binding"/>
    <property type="evidence" value="ECO:0007669"/>
    <property type="project" value="UniProtKB-UniRule"/>
</dbReference>
<dbReference type="PROSITE" id="PS51192">
    <property type="entry name" value="HELICASE_ATP_BIND_1"/>
    <property type="match status" value="1"/>
</dbReference>
<dbReference type="GO" id="GO:0006269">
    <property type="term" value="P:DNA replication, synthesis of primer"/>
    <property type="evidence" value="ECO:0007669"/>
    <property type="project" value="UniProtKB-KW"/>
</dbReference>
<accession>H0E2C7</accession>
<dbReference type="InterPro" id="IPR014001">
    <property type="entry name" value="Helicase_ATP-bd"/>
</dbReference>
<feature type="compositionally biased region" description="Basic and acidic residues" evidence="13">
    <location>
        <begin position="27"/>
        <end position="36"/>
    </location>
</feature>
<protein>
    <recommendedName>
        <fullName evidence="12">Replication restart protein PriA</fullName>
    </recommendedName>
    <alternativeName>
        <fullName evidence="12">ATP-dependent DNA helicase PriA</fullName>
        <ecNumber evidence="12">5.6.2.4</ecNumber>
    </alternativeName>
    <alternativeName>
        <fullName evidence="12">DNA 3'-5' helicase PriA</fullName>
    </alternativeName>
</protein>
<dbReference type="EC" id="5.6.2.4" evidence="12"/>
<sequence length="769" mass="83416">MAATIPPGAAADTGRNGRTGGLGRGRAVADADERATSRTLTDRNVAALARIAAGHAPRRRSCDDRSVPAVARVEPLVTARAVRGPFDYLLPDGCDVGSVVEIPFGRQRLRGVITELAERSEHRLKAPSAVLDVSLPPELVRLALWMADDVVSTRARCLELLLPPDGVGERIRLWAERAGEAAVDPAADDPDAERYPGVRLTANQRALLDRLPGWTGDDLQALRRLEGRGLVTIEPRGHGRRPDHVALGAAAGAPVLNPDQLLAVQRLEDALRGAGGTPGPGEDRFLLHGVTGSGKTEVYLQAAQRALAMGRTALVLVPEIALTPQTVARFRSRLGETVAVLHSGLSKGERRDEWWRLRRGEARICVGPMSTVFAPVSDLGLVIVDEEHDSAYKQDGDPRYDARRVAAWRARENGAVLVVGSATPRPESWNALRRIGLPRRADGGEMPAVRLVDVRGIRTVLQREVHQALTDARKAIVLLNRRGWATWLECADCGHSWECPNCDVSLVLHRGSGVLRCHHCGHVEHPPRQCPACGSVSVGQHGLGTEQLADHLPGHVFRLDADVRDRSGVLQRFQEADHGILVGTQMIAKGHDFPDVELGVVVDADATLRFPDFRSQERTFQLVAQLAGRAGRGGGPSGARASVLVQTRSPEDRALRHAARHDAHGFLVEELERRRQLDYPPFSTLVRVMCEHEDEDRAQAAASVLRERMPEGTLGPVPVFRRQGRFRRQLLLKAAHRGSAVAAVRAAVESVVGTPGARGLVLAVEVDPR</sequence>
<feature type="binding site" evidence="12">
    <location>
        <position position="490"/>
    </location>
    <ligand>
        <name>Zn(2+)</name>
        <dbReference type="ChEBI" id="CHEBI:29105"/>
        <label>1</label>
    </ligand>
</feature>
<evidence type="ECO:0000256" key="3">
    <source>
        <dbReference type="ARBA" id="ARBA00022723"/>
    </source>
</evidence>
<dbReference type="SMART" id="SM00490">
    <property type="entry name" value="HELICc"/>
    <property type="match status" value="1"/>
</dbReference>
<dbReference type="NCBIfam" id="TIGR00595">
    <property type="entry name" value="priA"/>
    <property type="match status" value="1"/>
</dbReference>
<evidence type="ECO:0000256" key="1">
    <source>
        <dbReference type="ARBA" id="ARBA00022515"/>
    </source>
</evidence>
<dbReference type="InterPro" id="IPR027417">
    <property type="entry name" value="P-loop_NTPase"/>
</dbReference>
<keyword evidence="8 12" id="KW-0067">ATP-binding</keyword>
<evidence type="ECO:0000256" key="12">
    <source>
        <dbReference type="HAMAP-Rule" id="MF_00983"/>
    </source>
</evidence>
<dbReference type="InterPro" id="IPR040498">
    <property type="entry name" value="PriA_CRR"/>
</dbReference>
<evidence type="ECO:0000313" key="16">
    <source>
        <dbReference type="Proteomes" id="UP000005143"/>
    </source>
</evidence>
<comment type="subunit">
    <text evidence="12">Component of the replication restart primosome.</text>
</comment>
<dbReference type="Pfam" id="PF04851">
    <property type="entry name" value="ResIII"/>
    <property type="match status" value="1"/>
</dbReference>
<comment type="cofactor">
    <cofactor evidence="12">
        <name>Zn(2+)</name>
        <dbReference type="ChEBI" id="CHEBI:29105"/>
    </cofactor>
    <text evidence="12">Binds 2 zinc ions per subunit.</text>
</comment>
<comment type="similarity">
    <text evidence="12">Belongs to the helicase family. PriA subfamily.</text>
</comment>
<dbReference type="InterPro" id="IPR042115">
    <property type="entry name" value="PriA_3primeBD_sf"/>
</dbReference>
<dbReference type="PANTHER" id="PTHR30580">
    <property type="entry name" value="PRIMOSOMAL PROTEIN N"/>
    <property type="match status" value="1"/>
</dbReference>
<evidence type="ECO:0000259" key="14">
    <source>
        <dbReference type="PROSITE" id="PS51192"/>
    </source>
</evidence>
<evidence type="ECO:0000256" key="8">
    <source>
        <dbReference type="ARBA" id="ARBA00022840"/>
    </source>
</evidence>
<dbReference type="InterPro" id="IPR041236">
    <property type="entry name" value="PriA_C"/>
</dbReference>
<evidence type="ECO:0000256" key="9">
    <source>
        <dbReference type="ARBA" id="ARBA00023125"/>
    </source>
</evidence>
<dbReference type="Gene3D" id="3.40.1440.60">
    <property type="entry name" value="PriA, 3(prime) DNA-binding domain"/>
    <property type="match status" value="1"/>
</dbReference>
<dbReference type="AlphaFoldDB" id="H0E2C7"/>
<dbReference type="GO" id="GO:0006310">
    <property type="term" value="P:DNA recombination"/>
    <property type="evidence" value="ECO:0007669"/>
    <property type="project" value="InterPro"/>
</dbReference>
<proteinExistence type="inferred from homology"/>
<comment type="function">
    <text evidence="12">Initiates the restart of stalled replication forks, which reloads the replicative helicase on sites other than the origin of replication. Recognizes and binds to abandoned replication forks and remodels them to uncover a helicase loading site. Promotes assembly of the primosome at these replication forks.</text>
</comment>
<dbReference type="SMART" id="SM00487">
    <property type="entry name" value="DEXDc"/>
    <property type="match status" value="1"/>
</dbReference>
<dbReference type="Pfam" id="PF18319">
    <property type="entry name" value="Zn_ribbon_PriA"/>
    <property type="match status" value="1"/>
</dbReference>
<dbReference type="GO" id="GO:0006270">
    <property type="term" value="P:DNA replication initiation"/>
    <property type="evidence" value="ECO:0007669"/>
    <property type="project" value="TreeGrafter"/>
</dbReference>
<feature type="binding site" evidence="12">
    <location>
        <position position="520"/>
    </location>
    <ligand>
        <name>Zn(2+)</name>
        <dbReference type="ChEBI" id="CHEBI:29105"/>
        <label>2</label>
    </ligand>
</feature>